<reference evidence="2 3" key="1">
    <citation type="journal article" date="2022" name="Nat. Ecol. Evol.">
        <title>A masculinizing supergene underlies an exaggerated male reproductive morph in a spider.</title>
        <authorList>
            <person name="Hendrickx F."/>
            <person name="De Corte Z."/>
            <person name="Sonet G."/>
            <person name="Van Belleghem S.M."/>
            <person name="Kostlbacher S."/>
            <person name="Vangestel C."/>
        </authorList>
    </citation>
    <scope>NUCLEOTIDE SEQUENCE [LARGE SCALE GENOMIC DNA]</scope>
    <source>
        <strain evidence="2">W744_W776</strain>
    </source>
</reference>
<name>A0AAV6TJE8_9ARAC</name>
<dbReference type="EMBL" id="JAFNEN010003370">
    <property type="protein sequence ID" value="KAG8171932.1"/>
    <property type="molecule type" value="Genomic_DNA"/>
</dbReference>
<evidence type="ECO:0000313" key="2">
    <source>
        <dbReference type="EMBL" id="KAG8171932.1"/>
    </source>
</evidence>
<proteinExistence type="predicted"/>
<sequence length="111" mass="12541">MDLHARGRLSYLKDLGRNAGQPEGRPSAASTSTLGSILRRRLAFGRCALLGQTFWDGSLEEAYQRYSHRQRRKSLVVVNLVDILLKGNTQCFIDYGYHDQGTKKKVVSQRS</sequence>
<keyword evidence="3" id="KW-1185">Reference proteome</keyword>
<evidence type="ECO:0000256" key="1">
    <source>
        <dbReference type="SAM" id="MobiDB-lite"/>
    </source>
</evidence>
<evidence type="ECO:0000313" key="3">
    <source>
        <dbReference type="Proteomes" id="UP000827092"/>
    </source>
</evidence>
<feature type="region of interest" description="Disordered" evidence="1">
    <location>
        <begin position="14"/>
        <end position="33"/>
    </location>
</feature>
<organism evidence="2 3">
    <name type="scientific">Oedothorax gibbosus</name>
    <dbReference type="NCBI Taxonomy" id="931172"/>
    <lineage>
        <taxon>Eukaryota</taxon>
        <taxon>Metazoa</taxon>
        <taxon>Ecdysozoa</taxon>
        <taxon>Arthropoda</taxon>
        <taxon>Chelicerata</taxon>
        <taxon>Arachnida</taxon>
        <taxon>Araneae</taxon>
        <taxon>Araneomorphae</taxon>
        <taxon>Entelegynae</taxon>
        <taxon>Araneoidea</taxon>
        <taxon>Linyphiidae</taxon>
        <taxon>Erigoninae</taxon>
        <taxon>Oedothorax</taxon>
    </lineage>
</organism>
<dbReference type="Proteomes" id="UP000827092">
    <property type="component" value="Unassembled WGS sequence"/>
</dbReference>
<comment type="caution">
    <text evidence="2">The sequence shown here is derived from an EMBL/GenBank/DDBJ whole genome shotgun (WGS) entry which is preliminary data.</text>
</comment>
<protein>
    <submittedName>
        <fullName evidence="2">Uncharacterized protein</fullName>
    </submittedName>
</protein>
<dbReference type="AlphaFoldDB" id="A0AAV6TJE8"/>
<gene>
    <name evidence="2" type="ORF">JTE90_024914</name>
</gene>
<accession>A0AAV6TJE8</accession>